<accession>A0A286EB63</accession>
<protein>
    <submittedName>
        <fullName evidence="1">Uncharacterized protein</fullName>
    </submittedName>
</protein>
<sequence length="119" mass="14135">MYFVDRTAVVLKPTAVFLTWLKQSDDDFPDLTLEQLRANCNVFLVPQFDEPEQVIAYFDDRYENIFAAELASWEIDPKQYPKDMSLQAFWQFFELEIHDNVLDLEEAQFNISNVIDNMR</sequence>
<organism evidence="1 2">
    <name type="scientific">Alysiella filiformis DSM 16848</name>
    <dbReference type="NCBI Taxonomy" id="1120981"/>
    <lineage>
        <taxon>Bacteria</taxon>
        <taxon>Pseudomonadati</taxon>
        <taxon>Pseudomonadota</taxon>
        <taxon>Betaproteobacteria</taxon>
        <taxon>Neisseriales</taxon>
        <taxon>Neisseriaceae</taxon>
        <taxon>Alysiella</taxon>
    </lineage>
</organism>
<gene>
    <name evidence="1" type="ORF">SAMN02746062_01114</name>
</gene>
<name>A0A286EB63_9NEIS</name>
<dbReference type="EMBL" id="OCNF01000007">
    <property type="protein sequence ID" value="SOD68074.1"/>
    <property type="molecule type" value="Genomic_DNA"/>
</dbReference>
<proteinExistence type="predicted"/>
<dbReference type="RefSeq" id="WP_097114166.1">
    <property type="nucleotide sequence ID" value="NZ_CP083931.1"/>
</dbReference>
<dbReference type="Proteomes" id="UP000219669">
    <property type="component" value="Unassembled WGS sequence"/>
</dbReference>
<reference evidence="1 2" key="1">
    <citation type="submission" date="2017-09" db="EMBL/GenBank/DDBJ databases">
        <authorList>
            <person name="Ehlers B."/>
            <person name="Leendertz F.H."/>
        </authorList>
    </citation>
    <scope>NUCLEOTIDE SEQUENCE [LARGE SCALE GENOMIC DNA]</scope>
    <source>
        <strain evidence="1 2">DSM 16848</strain>
    </source>
</reference>
<evidence type="ECO:0000313" key="1">
    <source>
        <dbReference type="EMBL" id="SOD68074.1"/>
    </source>
</evidence>
<dbReference type="AlphaFoldDB" id="A0A286EB63"/>
<keyword evidence="2" id="KW-1185">Reference proteome</keyword>
<evidence type="ECO:0000313" key="2">
    <source>
        <dbReference type="Proteomes" id="UP000219669"/>
    </source>
</evidence>
<dbReference type="OrthoDB" id="5431733at2"/>